<reference evidence="1" key="1">
    <citation type="submission" date="2016-09" db="EMBL/GenBank/DDBJ databases">
        <title>Genome sequence of Chlorobaculum limnaeum.</title>
        <authorList>
            <person name="Liu Z."/>
            <person name="Tank M."/>
            <person name="Bryant D.A."/>
        </authorList>
    </citation>
    <scope>NUCLEOTIDE SEQUENCE [LARGE SCALE GENOMIC DNA]</scope>
    <source>
        <strain evidence="1">DSM 1677</strain>
    </source>
</reference>
<dbReference type="AlphaFoldDB" id="A0A1D8D3Q4"/>
<dbReference type="RefSeq" id="WP_069809409.1">
    <property type="nucleotide sequence ID" value="NZ_CP017305.1"/>
</dbReference>
<evidence type="ECO:0000313" key="2">
    <source>
        <dbReference type="Proteomes" id="UP000095185"/>
    </source>
</evidence>
<proteinExistence type="predicted"/>
<keyword evidence="2" id="KW-1185">Reference proteome</keyword>
<dbReference type="KEGG" id="clz:BIU88_05485"/>
<dbReference type="SUPFAM" id="SSF143880">
    <property type="entry name" value="NE0471 N-terminal domain-like"/>
    <property type="match status" value="1"/>
</dbReference>
<dbReference type="InterPro" id="IPR036782">
    <property type="entry name" value="NE0471-like_N"/>
</dbReference>
<name>A0A1D8D3Q4_CHLLM</name>
<accession>A0A1D8D3Q4</accession>
<gene>
    <name evidence="1" type="ORF">BIU88_05485</name>
</gene>
<dbReference type="Pfam" id="PF10387">
    <property type="entry name" value="DUF2442"/>
    <property type="match status" value="1"/>
</dbReference>
<evidence type="ECO:0000313" key="1">
    <source>
        <dbReference type="EMBL" id="AOS83647.1"/>
    </source>
</evidence>
<dbReference type="Proteomes" id="UP000095185">
    <property type="component" value="Chromosome"/>
</dbReference>
<sequence>MDTIVKAVPLDDHKIEIVTSSGIEGIFDVKPYLKGSAFKELENESYFRLVKPAHRGIMWPNEQDFSSDTIIWDIKHSQQSPVNGSDSGFDAAG</sequence>
<dbReference type="EMBL" id="CP017305">
    <property type="protein sequence ID" value="AOS83647.1"/>
    <property type="molecule type" value="Genomic_DNA"/>
</dbReference>
<dbReference type="OrthoDB" id="9803723at2"/>
<evidence type="ECO:0008006" key="3">
    <source>
        <dbReference type="Google" id="ProtNLM"/>
    </source>
</evidence>
<organism evidence="1 2">
    <name type="scientific">Chlorobaculum limnaeum</name>
    <dbReference type="NCBI Taxonomy" id="274537"/>
    <lineage>
        <taxon>Bacteria</taxon>
        <taxon>Pseudomonadati</taxon>
        <taxon>Chlorobiota</taxon>
        <taxon>Chlorobiia</taxon>
        <taxon>Chlorobiales</taxon>
        <taxon>Chlorobiaceae</taxon>
        <taxon>Chlorobaculum</taxon>
    </lineage>
</organism>
<dbReference type="InterPro" id="IPR018841">
    <property type="entry name" value="DUF2442"/>
</dbReference>
<protein>
    <recommendedName>
        <fullName evidence="3">DUF2442 domain-containing protein</fullName>
    </recommendedName>
</protein>
<dbReference type="STRING" id="274537.BIU88_05485"/>
<dbReference type="Gene3D" id="3.30.2020.10">
    <property type="entry name" value="NE0471-like N-terminal domain"/>
    <property type="match status" value="1"/>
</dbReference>